<name>A0A409XYV2_9AGAR</name>
<gene>
    <name evidence="2" type="ORF">CVT26_015579</name>
</gene>
<dbReference type="InParanoid" id="A0A409XYV2"/>
<dbReference type="Proteomes" id="UP000284706">
    <property type="component" value="Unassembled WGS sequence"/>
</dbReference>
<dbReference type="PANTHER" id="PTHR33112">
    <property type="entry name" value="DOMAIN PROTEIN, PUTATIVE-RELATED"/>
    <property type="match status" value="1"/>
</dbReference>
<evidence type="ECO:0000313" key="2">
    <source>
        <dbReference type="EMBL" id="PPQ95893.1"/>
    </source>
</evidence>
<dbReference type="PANTHER" id="PTHR33112:SF12">
    <property type="entry name" value="HETEROKARYON INCOMPATIBILITY DOMAIN-CONTAINING PROTEIN"/>
    <property type="match status" value="1"/>
</dbReference>
<dbReference type="OrthoDB" id="5125733at2759"/>
<feature type="domain" description="Heterokaryon incompatibility" evidence="1">
    <location>
        <begin position="261"/>
        <end position="413"/>
    </location>
</feature>
<proteinExistence type="predicted"/>
<dbReference type="EMBL" id="NHYE01001407">
    <property type="protein sequence ID" value="PPQ95893.1"/>
    <property type="molecule type" value="Genomic_DNA"/>
</dbReference>
<evidence type="ECO:0000313" key="3">
    <source>
        <dbReference type="Proteomes" id="UP000284706"/>
    </source>
</evidence>
<sequence>MALSWSNAETATRSPIYISDSDEWESESEGDWSQSDEGIWIPPLLPVPVALARSNDNLCSSCANLHLDPRDFLVLSTDVGITGKGSEIITDLGTLQDLNEKSSRCPLCRLILRALGSVAETIVEDRRASVVILWGTDGPVPDIHLPDYHIPRVRKLLPQLRSSDGELVHSEGMNLVPEITLLANDSPTSYRTFFGRVIPNEIDFRVVKNWLSMCRTWHGSQCDKSTVLSYQDASSHSQIPYFRLIDVQDSCIAWAPAGEAYLTLSYVWGNIFAGDILSLRKDNVEVLGKRGALLCPENYKRIPQTIRDAIRVTRELNFRYLWVDSLCIIQNDKEIQEACISKMDLVYGGGYLTIIAATGEDAHAGLPGVRPGTRGTEQTIVEIGPSFRLAFSPKSQDYMRTSKYFRRGWTFQEQQFTKRSLLFIGGQVVYRCMRTEQWREDLVVEHRDSKYGTIARQDGANDDIRQYEKLIETYSTMSLTKESDIYHAFAGMIGYLKAELRANLCHGIPDAYFDWFLLWTSPAPQKRREGTPSWSWAGWHGESHFGIGQWYSDSITRIRRALRQRTWIVWYQRKAHNIEHCELVWAPKKHRSSTTPRNFYGSHLQQRFPFECDRTTPAARTLVGAAMYFDDTHNPSPGSGILQFWTVAMKFRLQDMVDSGTGGASEAAFSKAGLFGRDGERIGAILLNPAWHAANVPGTHEFILLCEGRDEREEHGRIDGEEGWKYRLMLIEWRGSWFERVALSSMAKEILDQGLEGGAVWKEIVLG</sequence>
<comment type="caution">
    <text evidence="2">The sequence shown here is derived from an EMBL/GenBank/DDBJ whole genome shotgun (WGS) entry which is preliminary data.</text>
</comment>
<organism evidence="2 3">
    <name type="scientific">Gymnopilus dilepis</name>
    <dbReference type="NCBI Taxonomy" id="231916"/>
    <lineage>
        <taxon>Eukaryota</taxon>
        <taxon>Fungi</taxon>
        <taxon>Dikarya</taxon>
        <taxon>Basidiomycota</taxon>
        <taxon>Agaricomycotina</taxon>
        <taxon>Agaricomycetes</taxon>
        <taxon>Agaricomycetidae</taxon>
        <taxon>Agaricales</taxon>
        <taxon>Agaricineae</taxon>
        <taxon>Hymenogastraceae</taxon>
        <taxon>Gymnopilus</taxon>
    </lineage>
</organism>
<protein>
    <recommendedName>
        <fullName evidence="1">Heterokaryon incompatibility domain-containing protein</fullName>
    </recommendedName>
</protein>
<dbReference type="InterPro" id="IPR010730">
    <property type="entry name" value="HET"/>
</dbReference>
<dbReference type="AlphaFoldDB" id="A0A409XYV2"/>
<dbReference type="Pfam" id="PF06985">
    <property type="entry name" value="HET"/>
    <property type="match status" value="1"/>
</dbReference>
<reference evidence="2 3" key="1">
    <citation type="journal article" date="2018" name="Evol. Lett.">
        <title>Horizontal gene cluster transfer increased hallucinogenic mushroom diversity.</title>
        <authorList>
            <person name="Reynolds H.T."/>
            <person name="Vijayakumar V."/>
            <person name="Gluck-Thaler E."/>
            <person name="Korotkin H.B."/>
            <person name="Matheny P.B."/>
            <person name="Slot J.C."/>
        </authorList>
    </citation>
    <scope>NUCLEOTIDE SEQUENCE [LARGE SCALE GENOMIC DNA]</scope>
    <source>
        <strain evidence="2 3">SRW20</strain>
    </source>
</reference>
<keyword evidence="3" id="KW-1185">Reference proteome</keyword>
<evidence type="ECO:0000259" key="1">
    <source>
        <dbReference type="Pfam" id="PF06985"/>
    </source>
</evidence>
<accession>A0A409XYV2</accession>